<dbReference type="EMBL" id="BMIY01000006">
    <property type="protein sequence ID" value="GGG59971.1"/>
    <property type="molecule type" value="Genomic_DNA"/>
</dbReference>
<dbReference type="SUPFAM" id="SSF53383">
    <property type="entry name" value="PLP-dependent transferases"/>
    <property type="match status" value="1"/>
</dbReference>
<dbReference type="AlphaFoldDB" id="A0A917GX32"/>
<dbReference type="InterPro" id="IPR015422">
    <property type="entry name" value="PyrdxlP-dep_Trfase_small"/>
</dbReference>
<dbReference type="InterPro" id="IPR015424">
    <property type="entry name" value="PyrdxlP-dep_Trfase"/>
</dbReference>
<comment type="caution">
    <text evidence="7">The sequence shown here is derived from an EMBL/GenBank/DDBJ whole genome shotgun (WGS) entry which is preliminary data.</text>
</comment>
<dbReference type="InterPro" id="IPR015421">
    <property type="entry name" value="PyrdxlP-dep_Trfase_major"/>
</dbReference>
<evidence type="ECO:0000313" key="8">
    <source>
        <dbReference type="Proteomes" id="UP000627715"/>
    </source>
</evidence>
<dbReference type="Gene3D" id="3.40.640.10">
    <property type="entry name" value="Type I PLP-dependent aspartate aminotransferase-like (Major domain)"/>
    <property type="match status" value="1"/>
</dbReference>
<evidence type="ECO:0000256" key="2">
    <source>
        <dbReference type="ARBA" id="ARBA00007441"/>
    </source>
</evidence>
<dbReference type="GO" id="GO:0030170">
    <property type="term" value="F:pyridoxal phosphate binding"/>
    <property type="evidence" value="ECO:0007669"/>
    <property type="project" value="InterPro"/>
</dbReference>
<keyword evidence="8" id="KW-1185">Reference proteome</keyword>
<keyword evidence="4" id="KW-0808">Transferase</keyword>
<dbReference type="FunFam" id="3.40.640.10:FF:000033">
    <property type="entry name" value="Aspartate aminotransferase"/>
    <property type="match status" value="1"/>
</dbReference>
<evidence type="ECO:0000256" key="5">
    <source>
        <dbReference type="ARBA" id="ARBA00022898"/>
    </source>
</evidence>
<keyword evidence="3 7" id="KW-0032">Aminotransferase</keyword>
<evidence type="ECO:0000313" key="7">
    <source>
        <dbReference type="EMBL" id="GGG59971.1"/>
    </source>
</evidence>
<organism evidence="7 8">
    <name type="scientific">Pseudohongiella nitratireducens</name>
    <dbReference type="NCBI Taxonomy" id="1768907"/>
    <lineage>
        <taxon>Bacteria</taxon>
        <taxon>Pseudomonadati</taxon>
        <taxon>Pseudomonadota</taxon>
        <taxon>Gammaproteobacteria</taxon>
        <taxon>Pseudomonadales</taxon>
        <taxon>Pseudohongiellaceae</taxon>
        <taxon>Pseudohongiella</taxon>
    </lineage>
</organism>
<dbReference type="CDD" id="cd00609">
    <property type="entry name" value="AAT_like"/>
    <property type="match status" value="1"/>
</dbReference>
<dbReference type="Pfam" id="PF00155">
    <property type="entry name" value="Aminotran_1_2"/>
    <property type="match status" value="1"/>
</dbReference>
<evidence type="ECO:0000256" key="3">
    <source>
        <dbReference type="ARBA" id="ARBA00022576"/>
    </source>
</evidence>
<dbReference type="PANTHER" id="PTHR43807">
    <property type="entry name" value="FI04487P"/>
    <property type="match status" value="1"/>
</dbReference>
<keyword evidence="5" id="KW-0663">Pyridoxal phosphate</keyword>
<proteinExistence type="inferred from homology"/>
<dbReference type="InterPro" id="IPR004839">
    <property type="entry name" value="Aminotransferase_I/II_large"/>
</dbReference>
<dbReference type="NCBIfam" id="NF006569">
    <property type="entry name" value="PRK09082.1"/>
    <property type="match status" value="1"/>
</dbReference>
<gene>
    <name evidence="7" type="ORF">GCM10011403_16630</name>
</gene>
<evidence type="ECO:0000259" key="6">
    <source>
        <dbReference type="Pfam" id="PF00155"/>
    </source>
</evidence>
<dbReference type="Gene3D" id="3.90.1150.10">
    <property type="entry name" value="Aspartate Aminotransferase, domain 1"/>
    <property type="match status" value="1"/>
</dbReference>
<dbReference type="GO" id="GO:0005737">
    <property type="term" value="C:cytoplasm"/>
    <property type="evidence" value="ECO:0007669"/>
    <property type="project" value="TreeGrafter"/>
</dbReference>
<dbReference type="InterPro" id="IPR051326">
    <property type="entry name" value="Kynurenine-oxoglutarate_AT"/>
</dbReference>
<reference evidence="7" key="1">
    <citation type="journal article" date="2014" name="Int. J. Syst. Evol. Microbiol.">
        <title>Complete genome sequence of Corynebacterium casei LMG S-19264T (=DSM 44701T), isolated from a smear-ripened cheese.</title>
        <authorList>
            <consortium name="US DOE Joint Genome Institute (JGI-PGF)"/>
            <person name="Walter F."/>
            <person name="Albersmeier A."/>
            <person name="Kalinowski J."/>
            <person name="Ruckert C."/>
        </authorList>
    </citation>
    <scope>NUCLEOTIDE SEQUENCE</scope>
    <source>
        <strain evidence="7">CGMCC 1.15425</strain>
    </source>
</reference>
<feature type="domain" description="Aminotransferase class I/classII large" evidence="6">
    <location>
        <begin position="26"/>
        <end position="377"/>
    </location>
</feature>
<accession>A0A917GX32</accession>
<reference evidence="7" key="2">
    <citation type="submission" date="2020-09" db="EMBL/GenBank/DDBJ databases">
        <authorList>
            <person name="Sun Q."/>
            <person name="Zhou Y."/>
        </authorList>
    </citation>
    <scope>NUCLEOTIDE SEQUENCE</scope>
    <source>
        <strain evidence="7">CGMCC 1.15425</strain>
    </source>
</reference>
<protein>
    <submittedName>
        <fullName evidence="7">Aminotransferase</fullName>
    </submittedName>
</protein>
<comment type="cofactor">
    <cofactor evidence="1">
        <name>pyridoxal 5'-phosphate</name>
        <dbReference type="ChEBI" id="CHEBI:597326"/>
    </cofactor>
</comment>
<evidence type="ECO:0000256" key="4">
    <source>
        <dbReference type="ARBA" id="ARBA00022679"/>
    </source>
</evidence>
<sequence length="380" mass="43183">MQSKLPHVGTTIFTVMTRMAQQHGAINLSQGFPDFDCPAYLRERVVHHLNNRKNQYAPMTGVDQLRAEIANKVNTLYHCQVDMDQEITVTSGATEALYDAIQAFVSDGDEVIMFDPAYDSYDPSVRLAGGIPVHLPLTRPDYCIDWQLLQDSISDKTRMIIINSPHNPCGSVLTSADLDQLAELIRDRKIIVLSDEVYEHMVFDGGIHQSVLRHAELREKSIAVFSFGKTYHATGWKAAYCVAPENIMSEFRKIHQFVTFTSTSFIQYAIADFMRDCPEHHEDLPAFYQKKRDTFNELISASRLTFTPSAGTYFQCVDYSEVSDLPDREFVDWLCQEKKLAAIPLSPFYENAPADSRMIRFCFCKDDSTLKQAADIICQL</sequence>
<comment type="similarity">
    <text evidence="2">Belongs to the class-I pyridoxal-phosphate-dependent aminotransferase family.</text>
</comment>
<evidence type="ECO:0000256" key="1">
    <source>
        <dbReference type="ARBA" id="ARBA00001933"/>
    </source>
</evidence>
<dbReference type="PANTHER" id="PTHR43807:SF20">
    <property type="entry name" value="FI04487P"/>
    <property type="match status" value="1"/>
</dbReference>
<dbReference type="GO" id="GO:0016212">
    <property type="term" value="F:kynurenine-oxoglutarate transaminase activity"/>
    <property type="evidence" value="ECO:0007669"/>
    <property type="project" value="TreeGrafter"/>
</dbReference>
<dbReference type="Proteomes" id="UP000627715">
    <property type="component" value="Unassembled WGS sequence"/>
</dbReference>
<name>A0A917GX32_9GAMM</name>